<dbReference type="EMBL" id="JACXAF010000026">
    <property type="protein sequence ID" value="MBD1390997.1"/>
    <property type="molecule type" value="Genomic_DNA"/>
</dbReference>
<keyword evidence="3" id="KW-0808">Transferase</keyword>
<sequence length="335" mass="37439">MINSIQVLRGLAALYVVVYHSAIKVEQDWFVAQLGASGVDLFFIISGFIITHTFLNKPDQTTTEFLTKRIIRIVPMYWLTTLAYAALLLLFPSAFSTHSFDLLHTIKSLLFISLEDYPVVYTGWTLSFEMYFYVLFGLMIATTATHTPKIIATALLLSTLLGLLLPGQSSYMRDFFTSPLLTEFSLGVVLAYLYRAKIPVSNATSICLLLVGFAGLYVLRDMDRFVSFGLPMLLVFMAIVLNRNITSNNRLLLLLGDASYSIYLTHVLSLPALHVIASKLGLYSASMWSIIPLFIAYTLVSTMIGVIAYWLAEKPMTAALSQWQRKQSKPAPVLP</sequence>
<reference evidence="3" key="1">
    <citation type="submission" date="2020-09" db="EMBL/GenBank/DDBJ databases">
        <title>A novel bacterium of genus Neiella, isolated from South China Sea.</title>
        <authorList>
            <person name="Huang H."/>
            <person name="Mo K."/>
            <person name="Hu Y."/>
        </authorList>
    </citation>
    <scope>NUCLEOTIDE SEQUENCE</scope>
    <source>
        <strain evidence="3">HB171785</strain>
    </source>
</reference>
<feature type="transmembrane region" description="Helical" evidence="1">
    <location>
        <begin position="119"/>
        <end position="138"/>
    </location>
</feature>
<feature type="transmembrane region" description="Helical" evidence="1">
    <location>
        <begin position="150"/>
        <end position="169"/>
    </location>
</feature>
<name>A0A8J6QV75_9GAMM</name>
<dbReference type="Proteomes" id="UP000638014">
    <property type="component" value="Unassembled WGS sequence"/>
</dbReference>
<keyword evidence="3" id="KW-0012">Acyltransferase</keyword>
<keyword evidence="4" id="KW-1185">Reference proteome</keyword>
<comment type="caution">
    <text evidence="3">The sequence shown here is derived from an EMBL/GenBank/DDBJ whole genome shotgun (WGS) entry which is preliminary data.</text>
</comment>
<organism evidence="3 4">
    <name type="scientific">Neiella litorisoli</name>
    <dbReference type="NCBI Taxonomy" id="2771431"/>
    <lineage>
        <taxon>Bacteria</taxon>
        <taxon>Pseudomonadati</taxon>
        <taxon>Pseudomonadota</taxon>
        <taxon>Gammaproteobacteria</taxon>
        <taxon>Alteromonadales</taxon>
        <taxon>Echinimonadaceae</taxon>
        <taxon>Neiella</taxon>
    </lineage>
</organism>
<dbReference type="InterPro" id="IPR050879">
    <property type="entry name" value="Acyltransferase_3"/>
</dbReference>
<dbReference type="Pfam" id="PF01757">
    <property type="entry name" value="Acyl_transf_3"/>
    <property type="match status" value="1"/>
</dbReference>
<feature type="transmembrane region" description="Helical" evidence="1">
    <location>
        <begin position="200"/>
        <end position="219"/>
    </location>
</feature>
<dbReference type="GO" id="GO:0016020">
    <property type="term" value="C:membrane"/>
    <property type="evidence" value="ECO:0007669"/>
    <property type="project" value="TreeGrafter"/>
</dbReference>
<evidence type="ECO:0000259" key="2">
    <source>
        <dbReference type="Pfam" id="PF01757"/>
    </source>
</evidence>
<feature type="transmembrane region" description="Helical" evidence="1">
    <location>
        <begin position="289"/>
        <end position="312"/>
    </location>
</feature>
<keyword evidence="1" id="KW-0472">Membrane</keyword>
<keyword evidence="1" id="KW-1133">Transmembrane helix</keyword>
<feature type="transmembrane region" description="Helical" evidence="1">
    <location>
        <begin position="7"/>
        <end position="23"/>
    </location>
</feature>
<dbReference type="RefSeq" id="WP_191146059.1">
    <property type="nucleotide sequence ID" value="NZ_JACXAF010000026.1"/>
</dbReference>
<feature type="transmembrane region" description="Helical" evidence="1">
    <location>
        <begin position="29"/>
        <end position="55"/>
    </location>
</feature>
<dbReference type="AlphaFoldDB" id="A0A8J6QV75"/>
<dbReference type="GO" id="GO:0000271">
    <property type="term" value="P:polysaccharide biosynthetic process"/>
    <property type="evidence" value="ECO:0007669"/>
    <property type="project" value="TreeGrafter"/>
</dbReference>
<evidence type="ECO:0000256" key="1">
    <source>
        <dbReference type="SAM" id="Phobius"/>
    </source>
</evidence>
<feature type="transmembrane region" description="Helical" evidence="1">
    <location>
        <begin position="253"/>
        <end position="277"/>
    </location>
</feature>
<keyword evidence="1" id="KW-0812">Transmembrane</keyword>
<protein>
    <submittedName>
        <fullName evidence="3">Acyltransferase</fullName>
    </submittedName>
</protein>
<feature type="transmembrane region" description="Helical" evidence="1">
    <location>
        <begin position="225"/>
        <end position="241"/>
    </location>
</feature>
<dbReference type="InterPro" id="IPR002656">
    <property type="entry name" value="Acyl_transf_3_dom"/>
</dbReference>
<proteinExistence type="predicted"/>
<feature type="transmembrane region" description="Helical" evidence="1">
    <location>
        <begin position="76"/>
        <end position="95"/>
    </location>
</feature>
<evidence type="ECO:0000313" key="3">
    <source>
        <dbReference type="EMBL" id="MBD1390997.1"/>
    </source>
</evidence>
<feature type="domain" description="Acyltransferase 3" evidence="2">
    <location>
        <begin position="3"/>
        <end position="310"/>
    </location>
</feature>
<accession>A0A8J6QV75</accession>
<gene>
    <name evidence="3" type="ORF">IC617_16330</name>
</gene>
<feature type="transmembrane region" description="Helical" evidence="1">
    <location>
        <begin position="175"/>
        <end position="193"/>
    </location>
</feature>
<dbReference type="GO" id="GO:0016747">
    <property type="term" value="F:acyltransferase activity, transferring groups other than amino-acyl groups"/>
    <property type="evidence" value="ECO:0007669"/>
    <property type="project" value="InterPro"/>
</dbReference>
<dbReference type="PANTHER" id="PTHR23028">
    <property type="entry name" value="ACETYLTRANSFERASE"/>
    <property type="match status" value="1"/>
</dbReference>
<evidence type="ECO:0000313" key="4">
    <source>
        <dbReference type="Proteomes" id="UP000638014"/>
    </source>
</evidence>
<dbReference type="PANTHER" id="PTHR23028:SF53">
    <property type="entry name" value="ACYL_TRANSF_3 DOMAIN-CONTAINING PROTEIN"/>
    <property type="match status" value="1"/>
</dbReference>